<sequence length="45" mass="4656">MADFADKLLKIAAEQKGPKRGKKVVKSRTSDVLNQSGPAGSSSPG</sequence>
<dbReference type="AlphaFoldDB" id="A0A392VNR2"/>
<feature type="region of interest" description="Disordered" evidence="1">
    <location>
        <begin position="16"/>
        <end position="45"/>
    </location>
</feature>
<evidence type="ECO:0000313" key="2">
    <source>
        <dbReference type="EMBL" id="MCI88365.1"/>
    </source>
</evidence>
<keyword evidence="3" id="KW-1185">Reference proteome</keyword>
<proteinExistence type="predicted"/>
<dbReference type="EMBL" id="LXQA011191086">
    <property type="protein sequence ID" value="MCI88365.1"/>
    <property type="molecule type" value="Genomic_DNA"/>
</dbReference>
<feature type="compositionally biased region" description="Polar residues" evidence="1">
    <location>
        <begin position="30"/>
        <end position="45"/>
    </location>
</feature>
<organism evidence="2 3">
    <name type="scientific">Trifolium medium</name>
    <dbReference type="NCBI Taxonomy" id="97028"/>
    <lineage>
        <taxon>Eukaryota</taxon>
        <taxon>Viridiplantae</taxon>
        <taxon>Streptophyta</taxon>
        <taxon>Embryophyta</taxon>
        <taxon>Tracheophyta</taxon>
        <taxon>Spermatophyta</taxon>
        <taxon>Magnoliopsida</taxon>
        <taxon>eudicotyledons</taxon>
        <taxon>Gunneridae</taxon>
        <taxon>Pentapetalae</taxon>
        <taxon>rosids</taxon>
        <taxon>fabids</taxon>
        <taxon>Fabales</taxon>
        <taxon>Fabaceae</taxon>
        <taxon>Papilionoideae</taxon>
        <taxon>50 kb inversion clade</taxon>
        <taxon>NPAAA clade</taxon>
        <taxon>Hologalegina</taxon>
        <taxon>IRL clade</taxon>
        <taxon>Trifolieae</taxon>
        <taxon>Trifolium</taxon>
    </lineage>
</organism>
<protein>
    <submittedName>
        <fullName evidence="2">Uncharacterized protein</fullName>
    </submittedName>
</protein>
<dbReference type="Proteomes" id="UP000265520">
    <property type="component" value="Unassembled WGS sequence"/>
</dbReference>
<feature type="non-terminal residue" evidence="2">
    <location>
        <position position="45"/>
    </location>
</feature>
<evidence type="ECO:0000256" key="1">
    <source>
        <dbReference type="SAM" id="MobiDB-lite"/>
    </source>
</evidence>
<reference evidence="2 3" key="1">
    <citation type="journal article" date="2018" name="Front. Plant Sci.">
        <title>Red Clover (Trifolium pratense) and Zigzag Clover (T. medium) - A Picture of Genomic Similarities and Differences.</title>
        <authorList>
            <person name="Dluhosova J."/>
            <person name="Istvanek J."/>
            <person name="Nedelnik J."/>
            <person name="Repkova J."/>
        </authorList>
    </citation>
    <scope>NUCLEOTIDE SEQUENCE [LARGE SCALE GENOMIC DNA]</scope>
    <source>
        <strain evidence="3">cv. 10/8</strain>
        <tissue evidence="2">Leaf</tissue>
    </source>
</reference>
<name>A0A392VNR2_9FABA</name>
<comment type="caution">
    <text evidence="2">The sequence shown here is derived from an EMBL/GenBank/DDBJ whole genome shotgun (WGS) entry which is preliminary data.</text>
</comment>
<evidence type="ECO:0000313" key="3">
    <source>
        <dbReference type="Proteomes" id="UP000265520"/>
    </source>
</evidence>
<accession>A0A392VNR2</accession>